<dbReference type="Proteomes" id="UP000198748">
    <property type="component" value="Unassembled WGS sequence"/>
</dbReference>
<reference evidence="9" key="1">
    <citation type="submission" date="2016-10" db="EMBL/GenBank/DDBJ databases">
        <authorList>
            <person name="Varghese N."/>
            <person name="Submissions S."/>
        </authorList>
    </citation>
    <scope>NUCLEOTIDE SEQUENCE [LARGE SCALE GENOMIC DNA]</scope>
    <source>
        <strain evidence="9">DSM 25329</strain>
    </source>
</reference>
<dbReference type="Pfam" id="PF14905">
    <property type="entry name" value="OMP_b-brl_3"/>
    <property type="match status" value="1"/>
</dbReference>
<feature type="region of interest" description="Disordered" evidence="4">
    <location>
        <begin position="793"/>
        <end position="815"/>
    </location>
</feature>
<dbReference type="InterPro" id="IPR012910">
    <property type="entry name" value="Plug_dom"/>
</dbReference>
<keyword evidence="5" id="KW-0732">Signal</keyword>
<keyword evidence="3" id="KW-0998">Cell outer membrane</keyword>
<dbReference type="STRING" id="659014.SAMN04487996_107214"/>
<feature type="chain" id="PRO_5011523283" evidence="5">
    <location>
        <begin position="27"/>
        <end position="815"/>
    </location>
</feature>
<evidence type="ECO:0000256" key="1">
    <source>
        <dbReference type="ARBA" id="ARBA00004442"/>
    </source>
</evidence>
<evidence type="ECO:0000313" key="8">
    <source>
        <dbReference type="EMBL" id="SDE86084.1"/>
    </source>
</evidence>
<keyword evidence="9" id="KW-1185">Reference proteome</keyword>
<dbReference type="PANTHER" id="PTHR40980">
    <property type="entry name" value="PLUG DOMAIN-CONTAINING PROTEIN"/>
    <property type="match status" value="1"/>
</dbReference>
<dbReference type="RefSeq" id="WP_090150414.1">
    <property type="nucleotide sequence ID" value="NZ_FNAN01000007.1"/>
</dbReference>
<dbReference type="AlphaFoldDB" id="A0A1G7GD79"/>
<dbReference type="Pfam" id="PF13620">
    <property type="entry name" value="CarboxypepD_reg"/>
    <property type="match status" value="1"/>
</dbReference>
<dbReference type="Gene3D" id="2.40.170.20">
    <property type="entry name" value="TonB-dependent receptor, beta-barrel domain"/>
    <property type="match status" value="1"/>
</dbReference>
<keyword evidence="8" id="KW-0675">Receptor</keyword>
<evidence type="ECO:0000256" key="4">
    <source>
        <dbReference type="SAM" id="MobiDB-lite"/>
    </source>
</evidence>
<feature type="domain" description="TonB-dependent receptor plug" evidence="6">
    <location>
        <begin position="134"/>
        <end position="226"/>
    </location>
</feature>
<dbReference type="Gene3D" id="2.170.130.10">
    <property type="entry name" value="TonB-dependent receptor, plug domain"/>
    <property type="match status" value="1"/>
</dbReference>
<dbReference type="GO" id="GO:0009279">
    <property type="term" value="C:cell outer membrane"/>
    <property type="evidence" value="ECO:0007669"/>
    <property type="project" value="UniProtKB-SubCell"/>
</dbReference>
<evidence type="ECO:0000256" key="2">
    <source>
        <dbReference type="ARBA" id="ARBA00023136"/>
    </source>
</evidence>
<dbReference type="EMBL" id="FNAN01000007">
    <property type="protein sequence ID" value="SDE86084.1"/>
    <property type="molecule type" value="Genomic_DNA"/>
</dbReference>
<dbReference type="SUPFAM" id="SSF56935">
    <property type="entry name" value="Porins"/>
    <property type="match status" value="1"/>
</dbReference>
<dbReference type="Gene3D" id="2.60.40.1120">
    <property type="entry name" value="Carboxypeptidase-like, regulatory domain"/>
    <property type="match status" value="1"/>
</dbReference>
<comment type="subcellular location">
    <subcellularLocation>
        <location evidence="1">Cell outer membrane</location>
    </subcellularLocation>
</comment>
<gene>
    <name evidence="8" type="ORF">SAMN04487996_107214</name>
</gene>
<dbReference type="InterPro" id="IPR041700">
    <property type="entry name" value="OMP_b-brl_3"/>
</dbReference>
<feature type="signal peptide" evidence="5">
    <location>
        <begin position="1"/>
        <end position="26"/>
    </location>
</feature>
<dbReference type="InterPro" id="IPR037066">
    <property type="entry name" value="Plug_dom_sf"/>
</dbReference>
<keyword evidence="2" id="KW-0472">Membrane</keyword>
<dbReference type="Pfam" id="PF07715">
    <property type="entry name" value="Plug"/>
    <property type="match status" value="1"/>
</dbReference>
<organism evidence="8 9">
    <name type="scientific">Dyadobacter soli</name>
    <dbReference type="NCBI Taxonomy" id="659014"/>
    <lineage>
        <taxon>Bacteria</taxon>
        <taxon>Pseudomonadati</taxon>
        <taxon>Bacteroidota</taxon>
        <taxon>Cytophagia</taxon>
        <taxon>Cytophagales</taxon>
        <taxon>Spirosomataceae</taxon>
        <taxon>Dyadobacter</taxon>
    </lineage>
</organism>
<name>A0A1G7GD79_9BACT</name>
<accession>A0A1G7GD79</accession>
<dbReference type="OrthoDB" id="905812at2"/>
<evidence type="ECO:0000259" key="7">
    <source>
        <dbReference type="Pfam" id="PF14905"/>
    </source>
</evidence>
<evidence type="ECO:0000256" key="5">
    <source>
        <dbReference type="SAM" id="SignalP"/>
    </source>
</evidence>
<sequence length="815" mass="91402">MKNIDRVRATLWLAVALLAALGNAFAQIKGKVTAQDHKPLEGAAVSVLAAADSSVVNTVLTGRDGTFTVLGLQNGSYLASVAMLGFQNFTGSKFELTDSKPIIDLGTITLKTGDIKLNEVKVTGQKNFVEYQIDRTVINVDALISNAGANVLEVLEKSPGVMVDQSGSISLKGQPGVLVLIDNRPTYLSAAALAAYLRSLPANSVEKIELITNPPARYDAAGSAGVINIKIRKNKVHGLNGSITLSPARSRYWRHNENANLNFRRDRFNFFTNASFNSTDQWRRLDIQRRYYGESGALLSSFDQTTFFYPKSRTTNLKTGFDFYANEKTTWGFVYTGAFTHTREHRPVSSAVRNAAGAIDSLIRADNSEQNRFRQHGINLNFSHQYDSTGRLLTFDLDYITYRIRARQTFINDFLDGGEHFKRQEKITTDLPSSIDIYSAKTDYEHPLRKGKFGAGFKTSLVRTDNAANYFLHQGETVSVDYDKTNRFRYSENINAVYVNFNREFQKFSLQTGLRAENTNSYGHQLGNAVKPDSSFSRHYTSLVPTVFLSYKLDTNQTRLNFSYGRRIGRPYYQDLNPFVFLLDKFSYFAGNPYLKPELGNRFQLSLNYKSRFNLSLLYNYTRNMQGEVIEQAGNIFISRTGNISRLVWGGITLTAQLKAGNWWTCNFYAELIRNNFRGMPGNPDGTTGSTYGYISPNNQFLFKNGWSAELSGFYITRSQGAQFDKDGLFLVNTAVQKKVLKDKGIIKLSLRDVFSSLEPNGRILNIPNAKASYYNDADTRVLVASFTYSFSKGTSGKRKRNVGGSGSEEQRVKN</sequence>
<dbReference type="SUPFAM" id="SSF49464">
    <property type="entry name" value="Carboxypeptidase regulatory domain-like"/>
    <property type="match status" value="1"/>
</dbReference>
<dbReference type="InterPro" id="IPR008969">
    <property type="entry name" value="CarboxyPept-like_regulatory"/>
</dbReference>
<protein>
    <submittedName>
        <fullName evidence="8">Outer membrane receptor proteins, mostly Fe transport</fullName>
    </submittedName>
</protein>
<feature type="domain" description="Outer membrane protein beta-barrel" evidence="7">
    <location>
        <begin position="384"/>
        <end position="789"/>
    </location>
</feature>
<proteinExistence type="predicted"/>
<dbReference type="InterPro" id="IPR036942">
    <property type="entry name" value="Beta-barrel_TonB_sf"/>
</dbReference>
<dbReference type="PANTHER" id="PTHR40980:SF4">
    <property type="entry name" value="TONB-DEPENDENT RECEPTOR-LIKE BETA-BARREL DOMAIN-CONTAINING PROTEIN"/>
    <property type="match status" value="1"/>
</dbReference>
<evidence type="ECO:0000256" key="3">
    <source>
        <dbReference type="ARBA" id="ARBA00023237"/>
    </source>
</evidence>
<evidence type="ECO:0000313" key="9">
    <source>
        <dbReference type="Proteomes" id="UP000198748"/>
    </source>
</evidence>
<evidence type="ECO:0000259" key="6">
    <source>
        <dbReference type="Pfam" id="PF07715"/>
    </source>
</evidence>